<protein>
    <submittedName>
        <fullName evidence="2">Uncharacterized protein</fullName>
    </submittedName>
</protein>
<keyword evidence="3" id="KW-1185">Reference proteome</keyword>
<dbReference type="Proteomes" id="UP000268162">
    <property type="component" value="Unassembled WGS sequence"/>
</dbReference>
<feature type="compositionally biased region" description="Basic residues" evidence="1">
    <location>
        <begin position="1141"/>
        <end position="1159"/>
    </location>
</feature>
<feature type="compositionally biased region" description="Polar residues" evidence="1">
    <location>
        <begin position="299"/>
        <end position="309"/>
    </location>
</feature>
<feature type="compositionally biased region" description="Low complexity" evidence="1">
    <location>
        <begin position="467"/>
        <end position="480"/>
    </location>
</feature>
<evidence type="ECO:0000256" key="1">
    <source>
        <dbReference type="SAM" id="MobiDB-lite"/>
    </source>
</evidence>
<feature type="compositionally biased region" description="Low complexity" evidence="1">
    <location>
        <begin position="420"/>
        <end position="437"/>
    </location>
</feature>
<feature type="compositionally biased region" description="Low complexity" evidence="1">
    <location>
        <begin position="518"/>
        <end position="533"/>
    </location>
</feature>
<feature type="compositionally biased region" description="Acidic residues" evidence="1">
    <location>
        <begin position="793"/>
        <end position="804"/>
    </location>
</feature>
<feature type="compositionally biased region" description="Low complexity" evidence="1">
    <location>
        <begin position="279"/>
        <end position="290"/>
    </location>
</feature>
<feature type="region of interest" description="Disordered" evidence="1">
    <location>
        <begin position="172"/>
        <end position="351"/>
    </location>
</feature>
<dbReference type="OrthoDB" id="10689949at2759"/>
<feature type="region of interest" description="Disordered" evidence="1">
    <location>
        <begin position="841"/>
        <end position="881"/>
    </location>
</feature>
<feature type="compositionally biased region" description="Basic residues" evidence="1">
    <location>
        <begin position="568"/>
        <end position="577"/>
    </location>
</feature>
<name>A0A4P9ZP55_9FUNG</name>
<feature type="compositionally biased region" description="Low complexity" evidence="1">
    <location>
        <begin position="847"/>
        <end position="877"/>
    </location>
</feature>
<sequence>MFAKLRIAFGKNKGRSADSKVPVSIPPSPPPQSASASHLPSPKAPFTDKKPWLAWLPPRLRSKRGPGSTPFADEGSYRKGAGLAPAGANPRRFSSLIPSPFTAPPGPASTVSQAPLKGDPKTDLKRIYRQSAPLFPQVHTVADLGTGFIEQDADLIPLSSCVVVLESEGPPPGYGTHSPGAFSRSKHSDYYGPGGSNTAPRRLSRLEAPHSTPAPTAAPTSTPLATTTATLPGTSILTRSASTKPSRPEPLIRTRETRLLDRALSQSRPRSHTPTSQMSSLTRSHSARSSQIRRRSSSILAPTQSQTLIQDPPADPSTLHMTSPDSVSTLARRLRSNSSLNRHNRRGEKLGFPRTPLVTLTEHIPSFTIGAATVESSSSVAVTTSTNPQVIPAPASLHSRVSGSSQRSRQANSISFASESTPSLPAAAPLPVPTSTVGSIIPRRHQPPAKRPSHLRINTNLRESHSSADPSPNPASATNSVPRQPTLEDTPAALDTTRSRLPRRRDTLDERYSRTHILTPASPLASGALPSATGVPRNLHRSIGSIRSRTDSARTGGPEQPGTDTVRQAKRYRRRTIHVASSENCQPGDFPRHRRRPEEADRHPSSHIGGENHSRQHHSPLARLAPGRPIIEQSASNLTHDNDNDLLYGTGVPETRDGDVGMYPSYPPLGGAATGAALTPVSATATIPDHAYLPHYDTNEPDDMNPMNNPSPSNFSWLHEHYSDDLQDPLSTASWVLSASRQIHVSPLAHLPATRSVLPEIAHHMQHSSGSLSSNDDVPIIQTMPRLFSPADGEGDSGRDDDDYNSDHNDNSCISALRPAADQRESLGPFPARVVPAHEIISTQLPSTGSTSETTVSSPSLTSASSPASVPSPVTASKISQPGAEIGESAIIPDTMLPPSQVLSIQPNAYLADSSDISPEPELRPGFESDTGSDSVPLHQLCGPRGTTIVTPPASADRLIPLAPAPVFLPTVWGFSPRPASSMANTSQSGSLARHLAKIPVLTEETTPVERSWPARFAHPMARRQAAAGSHPPGRAHFPDSSSLSSVSQADPSDDDYTDNEPLLYLAPLPPVYQPQSQLQLQPQHSPVLSAATRLWPHSAPSAATVRLPSRTGRNGGAMVAPQPPTVNEMDDDLPLIYLSHRTKPRRSHPTLTKSRRSRSPSPNRPPSQTRSRMRSRTPTPTPMDMAVGDELPTQLQRSNRRWTQMVQNIRDYEPWPVMRSISNDHRISGETPVNANQT</sequence>
<feature type="region of interest" description="Disordered" evidence="1">
    <location>
        <begin position="389"/>
        <end position="619"/>
    </location>
</feature>
<feature type="region of interest" description="Disordered" evidence="1">
    <location>
        <begin position="1099"/>
        <end position="1201"/>
    </location>
</feature>
<proteinExistence type="predicted"/>
<feature type="region of interest" description="Disordered" evidence="1">
    <location>
        <begin position="913"/>
        <end position="937"/>
    </location>
</feature>
<dbReference type="AlphaFoldDB" id="A0A4P9ZP55"/>
<accession>A0A4P9ZP55</accession>
<feature type="region of interest" description="Disordered" evidence="1">
    <location>
        <begin position="1"/>
        <end position="121"/>
    </location>
</feature>
<feature type="compositionally biased region" description="Basic residues" evidence="1">
    <location>
        <begin position="442"/>
        <end position="454"/>
    </location>
</feature>
<gene>
    <name evidence="2" type="ORF">BJ085DRAFT_40076</name>
</gene>
<feature type="compositionally biased region" description="Low complexity" evidence="1">
    <location>
        <begin position="209"/>
        <end position="238"/>
    </location>
</feature>
<dbReference type="EMBL" id="ML003007">
    <property type="protein sequence ID" value="RKP34968.1"/>
    <property type="molecule type" value="Genomic_DNA"/>
</dbReference>
<organism evidence="2 3">
    <name type="scientific">Dimargaris cristalligena</name>
    <dbReference type="NCBI Taxonomy" id="215637"/>
    <lineage>
        <taxon>Eukaryota</taxon>
        <taxon>Fungi</taxon>
        <taxon>Fungi incertae sedis</taxon>
        <taxon>Zoopagomycota</taxon>
        <taxon>Kickxellomycotina</taxon>
        <taxon>Dimargaritomycetes</taxon>
        <taxon>Dimargaritales</taxon>
        <taxon>Dimargaritaceae</taxon>
        <taxon>Dimargaris</taxon>
    </lineage>
</organism>
<feature type="compositionally biased region" description="Low complexity" evidence="1">
    <location>
        <begin position="1040"/>
        <end position="1051"/>
    </location>
</feature>
<feature type="compositionally biased region" description="Polar residues" evidence="1">
    <location>
        <begin position="410"/>
        <end position="419"/>
    </location>
</feature>
<reference evidence="3" key="1">
    <citation type="journal article" date="2018" name="Nat. Microbiol.">
        <title>Leveraging single-cell genomics to expand the fungal tree of life.</title>
        <authorList>
            <person name="Ahrendt S.R."/>
            <person name="Quandt C.A."/>
            <person name="Ciobanu D."/>
            <person name="Clum A."/>
            <person name="Salamov A."/>
            <person name="Andreopoulos B."/>
            <person name="Cheng J.F."/>
            <person name="Woyke T."/>
            <person name="Pelin A."/>
            <person name="Henrissat B."/>
            <person name="Reynolds N.K."/>
            <person name="Benny G.L."/>
            <person name="Smith M.E."/>
            <person name="James T.Y."/>
            <person name="Grigoriev I.V."/>
        </authorList>
    </citation>
    <scope>NUCLEOTIDE SEQUENCE [LARGE SCALE GENOMIC DNA]</scope>
    <source>
        <strain evidence="3">RSA 468</strain>
    </source>
</reference>
<feature type="compositionally biased region" description="Basic and acidic residues" evidence="1">
    <location>
        <begin position="246"/>
        <end position="261"/>
    </location>
</feature>
<feature type="region of interest" description="Disordered" evidence="1">
    <location>
        <begin position="787"/>
        <end position="813"/>
    </location>
</feature>
<feature type="compositionally biased region" description="Basic and acidic residues" evidence="1">
    <location>
        <begin position="504"/>
        <end position="513"/>
    </location>
</feature>
<feature type="compositionally biased region" description="Low complexity" evidence="1">
    <location>
        <begin position="396"/>
        <end position="409"/>
    </location>
</feature>
<evidence type="ECO:0000313" key="3">
    <source>
        <dbReference type="Proteomes" id="UP000268162"/>
    </source>
</evidence>
<feature type="compositionally biased region" description="Polar residues" evidence="1">
    <location>
        <begin position="264"/>
        <end position="278"/>
    </location>
</feature>
<feature type="compositionally biased region" description="Basic and acidic residues" evidence="1">
    <location>
        <begin position="596"/>
        <end position="614"/>
    </location>
</feature>
<feature type="region of interest" description="Disordered" evidence="1">
    <location>
        <begin position="1021"/>
        <end position="1063"/>
    </location>
</feature>
<feature type="compositionally biased region" description="Polar residues" evidence="1">
    <location>
        <begin position="319"/>
        <end position="329"/>
    </location>
</feature>
<evidence type="ECO:0000313" key="2">
    <source>
        <dbReference type="EMBL" id="RKP34968.1"/>
    </source>
</evidence>